<evidence type="ECO:0000313" key="2">
    <source>
        <dbReference type="Proteomes" id="UP000886501"/>
    </source>
</evidence>
<name>A0ACB6ZH59_THEGA</name>
<organism evidence="1 2">
    <name type="scientific">Thelephora ganbajun</name>
    <name type="common">Ganba fungus</name>
    <dbReference type="NCBI Taxonomy" id="370292"/>
    <lineage>
        <taxon>Eukaryota</taxon>
        <taxon>Fungi</taxon>
        <taxon>Dikarya</taxon>
        <taxon>Basidiomycota</taxon>
        <taxon>Agaricomycotina</taxon>
        <taxon>Agaricomycetes</taxon>
        <taxon>Thelephorales</taxon>
        <taxon>Thelephoraceae</taxon>
        <taxon>Thelephora</taxon>
    </lineage>
</organism>
<protein>
    <submittedName>
        <fullName evidence="1">Uncharacterized protein</fullName>
    </submittedName>
</protein>
<comment type="caution">
    <text evidence="1">The sequence shown here is derived from an EMBL/GenBank/DDBJ whole genome shotgun (WGS) entry which is preliminary data.</text>
</comment>
<reference evidence="1" key="1">
    <citation type="submission" date="2019-10" db="EMBL/GenBank/DDBJ databases">
        <authorList>
            <consortium name="DOE Joint Genome Institute"/>
            <person name="Kuo A."/>
            <person name="Miyauchi S."/>
            <person name="Kiss E."/>
            <person name="Drula E."/>
            <person name="Kohler A."/>
            <person name="Sanchez-Garcia M."/>
            <person name="Andreopoulos B."/>
            <person name="Barry K.W."/>
            <person name="Bonito G."/>
            <person name="Buee M."/>
            <person name="Carver A."/>
            <person name="Chen C."/>
            <person name="Cichocki N."/>
            <person name="Clum A."/>
            <person name="Culley D."/>
            <person name="Crous P.W."/>
            <person name="Fauchery L."/>
            <person name="Girlanda M."/>
            <person name="Hayes R."/>
            <person name="Keri Z."/>
            <person name="Labutti K."/>
            <person name="Lipzen A."/>
            <person name="Lombard V."/>
            <person name="Magnuson J."/>
            <person name="Maillard F."/>
            <person name="Morin E."/>
            <person name="Murat C."/>
            <person name="Nolan M."/>
            <person name="Ohm R."/>
            <person name="Pangilinan J."/>
            <person name="Pereira M."/>
            <person name="Perotto S."/>
            <person name="Peter M."/>
            <person name="Riley R."/>
            <person name="Sitrit Y."/>
            <person name="Stielow B."/>
            <person name="Szollosi G."/>
            <person name="Zifcakova L."/>
            <person name="Stursova M."/>
            <person name="Spatafora J.W."/>
            <person name="Tedersoo L."/>
            <person name="Vaario L.-M."/>
            <person name="Yamada A."/>
            <person name="Yan M."/>
            <person name="Wang P."/>
            <person name="Xu J."/>
            <person name="Bruns T."/>
            <person name="Baldrian P."/>
            <person name="Vilgalys R."/>
            <person name="Henrissat B."/>
            <person name="Grigoriev I.V."/>
            <person name="Hibbett D."/>
            <person name="Nagy L.G."/>
            <person name="Martin F.M."/>
        </authorList>
    </citation>
    <scope>NUCLEOTIDE SEQUENCE</scope>
    <source>
        <strain evidence="1">P2</strain>
    </source>
</reference>
<accession>A0ACB6ZH59</accession>
<gene>
    <name evidence="1" type="ORF">BDM02DRAFT_2009719</name>
</gene>
<reference evidence="1" key="2">
    <citation type="journal article" date="2020" name="Nat. Commun.">
        <title>Large-scale genome sequencing of mycorrhizal fungi provides insights into the early evolution of symbiotic traits.</title>
        <authorList>
            <person name="Miyauchi S."/>
            <person name="Kiss E."/>
            <person name="Kuo A."/>
            <person name="Drula E."/>
            <person name="Kohler A."/>
            <person name="Sanchez-Garcia M."/>
            <person name="Morin E."/>
            <person name="Andreopoulos B."/>
            <person name="Barry K.W."/>
            <person name="Bonito G."/>
            <person name="Buee M."/>
            <person name="Carver A."/>
            <person name="Chen C."/>
            <person name="Cichocki N."/>
            <person name="Clum A."/>
            <person name="Culley D."/>
            <person name="Crous P.W."/>
            <person name="Fauchery L."/>
            <person name="Girlanda M."/>
            <person name="Hayes R.D."/>
            <person name="Keri Z."/>
            <person name="LaButti K."/>
            <person name="Lipzen A."/>
            <person name="Lombard V."/>
            <person name="Magnuson J."/>
            <person name="Maillard F."/>
            <person name="Murat C."/>
            <person name="Nolan M."/>
            <person name="Ohm R.A."/>
            <person name="Pangilinan J."/>
            <person name="Pereira M.F."/>
            <person name="Perotto S."/>
            <person name="Peter M."/>
            <person name="Pfister S."/>
            <person name="Riley R."/>
            <person name="Sitrit Y."/>
            <person name="Stielow J.B."/>
            <person name="Szollosi G."/>
            <person name="Zifcakova L."/>
            <person name="Stursova M."/>
            <person name="Spatafora J.W."/>
            <person name="Tedersoo L."/>
            <person name="Vaario L.M."/>
            <person name="Yamada A."/>
            <person name="Yan M."/>
            <person name="Wang P."/>
            <person name="Xu J."/>
            <person name="Bruns T."/>
            <person name="Baldrian P."/>
            <person name="Vilgalys R."/>
            <person name="Dunand C."/>
            <person name="Henrissat B."/>
            <person name="Grigoriev I.V."/>
            <person name="Hibbett D."/>
            <person name="Nagy L.G."/>
            <person name="Martin F.M."/>
        </authorList>
    </citation>
    <scope>NUCLEOTIDE SEQUENCE</scope>
    <source>
        <strain evidence="1">P2</strain>
    </source>
</reference>
<dbReference type="EMBL" id="MU118005">
    <property type="protein sequence ID" value="KAF9648914.1"/>
    <property type="molecule type" value="Genomic_DNA"/>
</dbReference>
<evidence type="ECO:0000313" key="1">
    <source>
        <dbReference type="EMBL" id="KAF9648914.1"/>
    </source>
</evidence>
<dbReference type="Proteomes" id="UP000886501">
    <property type="component" value="Unassembled WGS sequence"/>
</dbReference>
<keyword evidence="2" id="KW-1185">Reference proteome</keyword>
<proteinExistence type="predicted"/>
<sequence length="278" mass="30154">MSGLHVVQCLCHGQMFLGQVTQSTGDIALQPLDPSIFHPELLRYLAMSPVMHCDNPNPQIPGLSTNPDSQLPPLVTPPMAIPIFSQSAQNPVPVTAPTFPSSTSVNPTIAPPPALLCNCGFCRLQEVPQRRYQSTQISMESDSRIGETVTFSKGGCGIPLRDAIENRLSGLVGGDDPMFDGFNVSAFSLRIEWPGYPLWTGKFRARNWGGTQGQISRARLAVQIAKRIVEFIAAMEGVHCVDAGWKVGGDGIRIDHLILDSVSCVSRGSWQPLIRLLP</sequence>